<dbReference type="PROSITE" id="PS51352">
    <property type="entry name" value="THIOREDOXIN_2"/>
    <property type="match status" value="1"/>
</dbReference>
<keyword evidence="1 5" id="KW-0732">Signal</keyword>
<dbReference type="SUPFAM" id="SSF52833">
    <property type="entry name" value="Thioredoxin-like"/>
    <property type="match status" value="1"/>
</dbReference>
<dbReference type="Pfam" id="PF18312">
    <property type="entry name" value="ScsC_N"/>
    <property type="match status" value="1"/>
</dbReference>
<reference evidence="8" key="1">
    <citation type="journal article" date="2019" name="Int. J. Syst. Evol. Microbiol.">
        <title>The Global Catalogue of Microorganisms (GCM) 10K type strain sequencing project: providing services to taxonomists for standard genome sequencing and annotation.</title>
        <authorList>
            <consortium name="The Broad Institute Genomics Platform"/>
            <consortium name="The Broad Institute Genome Sequencing Center for Infectious Disease"/>
            <person name="Wu L."/>
            <person name="Ma J."/>
        </authorList>
    </citation>
    <scope>NUCLEOTIDE SEQUENCE [LARGE SCALE GENOMIC DNA]</scope>
    <source>
        <strain evidence="8">CGMCC 4.7242</strain>
    </source>
</reference>
<organism evidence="7 8">
    <name type="scientific">Halodurantibacterium flavum</name>
    <dbReference type="NCBI Taxonomy" id="1382802"/>
    <lineage>
        <taxon>Bacteria</taxon>
        <taxon>Pseudomonadati</taxon>
        <taxon>Pseudomonadota</taxon>
        <taxon>Alphaproteobacteria</taxon>
        <taxon>Rhodobacterales</taxon>
        <taxon>Paracoccaceae</taxon>
        <taxon>Halodurantibacterium</taxon>
    </lineage>
</organism>
<evidence type="ECO:0000313" key="8">
    <source>
        <dbReference type="Proteomes" id="UP001597353"/>
    </source>
</evidence>
<dbReference type="PANTHER" id="PTHR13887:SF14">
    <property type="entry name" value="DISULFIDE BOND FORMATION PROTEIN D"/>
    <property type="match status" value="1"/>
</dbReference>
<proteinExistence type="predicted"/>
<feature type="chain" id="PRO_5046204595" evidence="5">
    <location>
        <begin position="23"/>
        <end position="255"/>
    </location>
</feature>
<keyword evidence="8" id="KW-1185">Reference proteome</keyword>
<keyword evidence="4" id="KW-0676">Redox-active center</keyword>
<dbReference type="CDD" id="cd03023">
    <property type="entry name" value="DsbA_Com1_like"/>
    <property type="match status" value="1"/>
</dbReference>
<keyword evidence="3" id="KW-1015">Disulfide bond</keyword>
<dbReference type="PANTHER" id="PTHR13887">
    <property type="entry name" value="GLUTATHIONE S-TRANSFERASE KAPPA"/>
    <property type="match status" value="1"/>
</dbReference>
<sequence>MMKRTWLTPRAAAAALSGVLLAAPAGAFDIGAMTEAERDAFGEAVRGYLMENPEVLVEAITVLEQRQFEQQAGDDQALIAMNAEQIFTDGHSWVGGNSDGDVTVVVFMDYRCGFCRQAHPETEALVAGDGNIRYVLKEFPILGEQSLLASRFAISVHQMEGDEAYKRAHDALMEMRGDVTIESLQRLATELGHDGPSLVSHMNTEAVNRILRENAQLAEQLRISGTPTFIVDDQMVRGYVPLEGMEQIVAAAREE</sequence>
<evidence type="ECO:0000256" key="5">
    <source>
        <dbReference type="SAM" id="SignalP"/>
    </source>
</evidence>
<protein>
    <submittedName>
        <fullName evidence="7">DsbA family protein</fullName>
    </submittedName>
</protein>
<dbReference type="InterPro" id="IPR041205">
    <property type="entry name" value="ScsC_N"/>
</dbReference>
<evidence type="ECO:0000256" key="1">
    <source>
        <dbReference type="ARBA" id="ARBA00022729"/>
    </source>
</evidence>
<feature type="domain" description="Thioredoxin" evidence="6">
    <location>
        <begin position="67"/>
        <end position="254"/>
    </location>
</feature>
<dbReference type="Proteomes" id="UP001597353">
    <property type="component" value="Unassembled WGS sequence"/>
</dbReference>
<dbReference type="EMBL" id="JBHUGH010000009">
    <property type="protein sequence ID" value="MFD1912937.1"/>
    <property type="molecule type" value="Genomic_DNA"/>
</dbReference>
<keyword evidence="2" id="KW-0560">Oxidoreductase</keyword>
<evidence type="ECO:0000256" key="2">
    <source>
        <dbReference type="ARBA" id="ARBA00023002"/>
    </source>
</evidence>
<dbReference type="RefSeq" id="WP_390261945.1">
    <property type="nucleotide sequence ID" value="NZ_JBHUGH010000009.1"/>
</dbReference>
<name>A0ABW4S8M7_9RHOB</name>
<dbReference type="InterPro" id="IPR001853">
    <property type="entry name" value="DSBA-like_thioredoxin_dom"/>
</dbReference>
<dbReference type="InterPro" id="IPR013766">
    <property type="entry name" value="Thioredoxin_domain"/>
</dbReference>
<dbReference type="Pfam" id="PF01323">
    <property type="entry name" value="DSBA"/>
    <property type="match status" value="1"/>
</dbReference>
<feature type="signal peptide" evidence="5">
    <location>
        <begin position="1"/>
        <end position="22"/>
    </location>
</feature>
<evidence type="ECO:0000256" key="3">
    <source>
        <dbReference type="ARBA" id="ARBA00023157"/>
    </source>
</evidence>
<evidence type="ECO:0000256" key="4">
    <source>
        <dbReference type="ARBA" id="ARBA00023284"/>
    </source>
</evidence>
<gene>
    <name evidence="7" type="ORF">ACFSGJ_12015</name>
</gene>
<dbReference type="Gene3D" id="3.40.30.10">
    <property type="entry name" value="Glutaredoxin"/>
    <property type="match status" value="1"/>
</dbReference>
<comment type="caution">
    <text evidence="7">The sequence shown here is derived from an EMBL/GenBank/DDBJ whole genome shotgun (WGS) entry which is preliminary data.</text>
</comment>
<accession>A0ABW4S8M7</accession>
<evidence type="ECO:0000313" key="7">
    <source>
        <dbReference type="EMBL" id="MFD1912937.1"/>
    </source>
</evidence>
<dbReference type="InterPro" id="IPR036249">
    <property type="entry name" value="Thioredoxin-like_sf"/>
</dbReference>
<evidence type="ECO:0000259" key="6">
    <source>
        <dbReference type="PROSITE" id="PS51352"/>
    </source>
</evidence>